<reference evidence="6 7" key="1">
    <citation type="submission" date="2023-09" db="EMBL/GenBank/DDBJ databases">
        <title>Genomes of two closely related lineages of the louse Polyplax serrata with different host specificities.</title>
        <authorList>
            <person name="Martinu J."/>
            <person name="Tarabai H."/>
            <person name="Stefka J."/>
            <person name="Hypsa V."/>
        </authorList>
    </citation>
    <scope>NUCLEOTIDE SEQUENCE [LARGE SCALE GENOMIC DNA]</scope>
    <source>
        <strain evidence="6">98ZLc_SE</strain>
    </source>
</reference>
<feature type="compositionally biased region" description="Low complexity" evidence="3">
    <location>
        <begin position="101"/>
        <end position="120"/>
    </location>
</feature>
<evidence type="ECO:0008006" key="8">
    <source>
        <dbReference type="Google" id="ProtNLM"/>
    </source>
</evidence>
<feature type="chain" id="PRO_5046579390" description="Insulin-like growth factor-binding protein complex acid labile subunit" evidence="5">
    <location>
        <begin position="30"/>
        <end position="1072"/>
    </location>
</feature>
<feature type="region of interest" description="Disordered" evidence="3">
    <location>
        <begin position="950"/>
        <end position="971"/>
    </location>
</feature>
<dbReference type="PROSITE" id="PS51450">
    <property type="entry name" value="LRR"/>
    <property type="match status" value="4"/>
</dbReference>
<dbReference type="PANTHER" id="PTHR24366">
    <property type="entry name" value="IG(IMMUNOGLOBULIN) AND LRR(LEUCINE RICH REPEAT) DOMAINS"/>
    <property type="match status" value="1"/>
</dbReference>
<dbReference type="InterPro" id="IPR003591">
    <property type="entry name" value="Leu-rich_rpt_typical-subtyp"/>
</dbReference>
<keyword evidence="7" id="KW-1185">Reference proteome</keyword>
<dbReference type="InterPro" id="IPR032675">
    <property type="entry name" value="LRR_dom_sf"/>
</dbReference>
<feature type="region of interest" description="Disordered" evidence="3">
    <location>
        <begin position="166"/>
        <end position="206"/>
    </location>
</feature>
<feature type="compositionally biased region" description="Basic and acidic residues" evidence="3">
    <location>
        <begin position="186"/>
        <end position="206"/>
    </location>
</feature>
<feature type="transmembrane region" description="Helical" evidence="4">
    <location>
        <begin position="1020"/>
        <end position="1044"/>
    </location>
</feature>
<evidence type="ECO:0000256" key="5">
    <source>
        <dbReference type="SAM" id="SignalP"/>
    </source>
</evidence>
<dbReference type="Gene3D" id="3.80.10.10">
    <property type="entry name" value="Ribonuclease Inhibitor"/>
    <property type="match status" value="4"/>
</dbReference>
<dbReference type="Pfam" id="PF13855">
    <property type="entry name" value="LRR_8"/>
    <property type="match status" value="2"/>
</dbReference>
<dbReference type="InterPro" id="IPR001611">
    <property type="entry name" value="Leu-rich_rpt"/>
</dbReference>
<evidence type="ECO:0000256" key="2">
    <source>
        <dbReference type="ARBA" id="ARBA00022737"/>
    </source>
</evidence>
<name>A0ABR1AEB9_POLSC</name>
<dbReference type="SMART" id="SM00369">
    <property type="entry name" value="LRR_TYP"/>
    <property type="match status" value="11"/>
</dbReference>
<organism evidence="6 7">
    <name type="scientific">Polyplax serrata</name>
    <name type="common">Common mouse louse</name>
    <dbReference type="NCBI Taxonomy" id="468196"/>
    <lineage>
        <taxon>Eukaryota</taxon>
        <taxon>Metazoa</taxon>
        <taxon>Ecdysozoa</taxon>
        <taxon>Arthropoda</taxon>
        <taxon>Hexapoda</taxon>
        <taxon>Insecta</taxon>
        <taxon>Pterygota</taxon>
        <taxon>Neoptera</taxon>
        <taxon>Paraneoptera</taxon>
        <taxon>Psocodea</taxon>
        <taxon>Troctomorpha</taxon>
        <taxon>Phthiraptera</taxon>
        <taxon>Anoplura</taxon>
        <taxon>Polyplacidae</taxon>
        <taxon>Polyplax</taxon>
    </lineage>
</organism>
<feature type="region of interest" description="Disordered" evidence="3">
    <location>
        <begin position="101"/>
        <end position="126"/>
    </location>
</feature>
<feature type="compositionally biased region" description="Basic and acidic residues" evidence="3">
    <location>
        <begin position="855"/>
        <end position="873"/>
    </location>
</feature>
<dbReference type="Proteomes" id="UP001359485">
    <property type="component" value="Unassembled WGS sequence"/>
</dbReference>
<feature type="signal peptide" evidence="5">
    <location>
        <begin position="1"/>
        <end position="29"/>
    </location>
</feature>
<keyword evidence="4" id="KW-1133">Transmembrane helix</keyword>
<evidence type="ECO:0000313" key="6">
    <source>
        <dbReference type="EMBL" id="KAK6617611.1"/>
    </source>
</evidence>
<feature type="region of interest" description="Disordered" evidence="3">
    <location>
        <begin position="854"/>
        <end position="877"/>
    </location>
</feature>
<evidence type="ECO:0000256" key="4">
    <source>
        <dbReference type="SAM" id="Phobius"/>
    </source>
</evidence>
<keyword evidence="4" id="KW-0812">Transmembrane</keyword>
<comment type="caution">
    <text evidence="6">The sequence shown here is derived from an EMBL/GenBank/DDBJ whole genome shotgun (WGS) entry which is preliminary data.</text>
</comment>
<evidence type="ECO:0000313" key="7">
    <source>
        <dbReference type="Proteomes" id="UP001359485"/>
    </source>
</evidence>
<keyword evidence="5" id="KW-0732">Signal</keyword>
<feature type="compositionally biased region" description="Basic and acidic residues" evidence="3">
    <location>
        <begin position="956"/>
        <end position="968"/>
    </location>
</feature>
<proteinExistence type="predicted"/>
<protein>
    <recommendedName>
        <fullName evidence="8">Insulin-like growth factor-binding protein complex acid labile subunit</fullName>
    </recommendedName>
</protein>
<evidence type="ECO:0000256" key="1">
    <source>
        <dbReference type="ARBA" id="ARBA00022614"/>
    </source>
</evidence>
<keyword evidence="4" id="KW-0472">Membrane</keyword>
<evidence type="ECO:0000256" key="3">
    <source>
        <dbReference type="SAM" id="MobiDB-lite"/>
    </source>
</evidence>
<dbReference type="PANTHER" id="PTHR24366:SF96">
    <property type="entry name" value="LEUCINE RICH REPEAT CONTAINING 53"/>
    <property type="match status" value="1"/>
</dbReference>
<gene>
    <name evidence="6" type="ORF">RUM44_005199</name>
</gene>
<accession>A0ABR1AEB9</accession>
<feature type="compositionally biased region" description="Polar residues" evidence="3">
    <location>
        <begin position="795"/>
        <end position="814"/>
    </location>
</feature>
<dbReference type="SMART" id="SM00365">
    <property type="entry name" value="LRR_SD22"/>
    <property type="match status" value="5"/>
</dbReference>
<feature type="region of interest" description="Disordered" evidence="3">
    <location>
        <begin position="768"/>
        <end position="818"/>
    </location>
</feature>
<keyword evidence="2" id="KW-0677">Repeat</keyword>
<dbReference type="EMBL" id="JAWJWF010000051">
    <property type="protein sequence ID" value="KAK6617611.1"/>
    <property type="molecule type" value="Genomic_DNA"/>
</dbReference>
<sequence length="1072" mass="120323">MAPPSRRPNLKLSKILHILMALLIYGVDTESVQCPDTCTCIETLHSYADKSSDLTLPDAGNFTESNLEENINAYKVILDGVMLNDMKLTSENGALGENVTSAYSSTSSSSSSSSSAASGGYANGKKCSKSTKEIVKDIFVNNMSTKTVNNSKEIRAKRTLKVNVTTTEAGGGAGEKDGQPTGAELSVRRMSQESKPELSKSEVEPVKEGEISTYQITCRQVRDLKPLWLHHLPNSTTRLSIRGTYFQSFKLFQQILRESSVKFSRLAVLSVYDSVINQKSYKKYSYKTSEPSKNEGSSERNPMETGESFLPFASLQNPKLRSKSEVEEFQFKGKFKNVKVLNLVNNTLTFLPQDTFHPYRSLEILNLSNNLIKFIENETFNPLINLIRLDLHKNRLFALHENMFRNLTKLLYLDVSQNSIAELPPSTFQYLSSLNILNLAQNPLSEKEEAAILLGTGKRLQVVDVSNTGLKQIPGTLERSVRVLDMMGNRLLSIRCGDLDGYFLLSYLNLRSNKISYVEDDALGRLELLNVLQISENNLFQIPKSLPNNLEVLNLSYNNIQNITNLDFVNLSLLKELSVSYNQVSNIETNSLNNLLELRVLDLSHNPILVLPNIYNLGKLTNLNLSYFTNIPGGSQIARYKQFPIQSPESIRHLNLESSPLLTAVFLQDTKTLESFAHLEKLDVRFSNLTTMRKDIFSLLPKLRILNVEGNPWHCGKEILILSDWLKTHGNENTSKEEDEINTAHCSTPRYLYKTSLTALKVENFDGTASDSDMSSDSVKSNRTLQPDETPLKGSMNNSKNLDSSRTRFNSTDFPPSERTFTEKELKVEKVNLKKYSKGVAKVKMFLNQKTTGNFDEKSHFPGKSEEKPEGKTSKKKSTVTWTLHMAKRFNPGEFLLVQTERAFHFKGHLLNELWPKPKFPQVSPNSFAAHNSVEFLLRKAKISLNSTESLPVPEKSGRNVRGDEMGRSKTFGWRTTGSDAAAVKNSPKTTSASVGTMKKAEAVTAKDSLSMEKEYNSHLGFFILSSIGLVVMATLTFTSVYFSRTRRDQSCQRQNQDIEVCSISSIGNELW</sequence>
<dbReference type="SUPFAM" id="SSF52058">
    <property type="entry name" value="L domain-like"/>
    <property type="match status" value="2"/>
</dbReference>
<keyword evidence="1" id="KW-0433">Leucine-rich repeat</keyword>